<feature type="transmembrane region" description="Helical" evidence="1">
    <location>
        <begin position="12"/>
        <end position="32"/>
    </location>
</feature>
<proteinExistence type="predicted"/>
<sequence length="222" mass="25834">MSKSFFEKNKTFVFVSAFSISLVLAPIIVFLYHFWNHTISNDMAVWGTFGDYMGGTINTILTLSSLIILAYLTKLVSDQSLEDNKDLNLLVRRLDCYDRVTLYLPELHLKVVDLANLDVNTNTEQLRLENKKEVELSARFFYEIHIFLQTFPIRYRHVFKYDFNKNEYKVLIEKAKSMQDLVMVGVAQTVTGEIDPDIPTDDFTNFLDLYLAFINELSLELK</sequence>
<reference evidence="2 3" key="1">
    <citation type="submission" date="2020-02" db="EMBL/GenBank/DDBJ databases">
        <authorList>
            <person name="Criscuolo A."/>
        </authorList>
    </citation>
    <scope>NUCLEOTIDE SEQUENCE [LARGE SCALE GENOMIC DNA]</scope>
    <source>
        <strain evidence="2">CIP105534</strain>
    </source>
</reference>
<keyword evidence="3" id="KW-1185">Reference proteome</keyword>
<evidence type="ECO:0008006" key="4">
    <source>
        <dbReference type="Google" id="ProtNLM"/>
    </source>
</evidence>
<dbReference type="Proteomes" id="UP000479938">
    <property type="component" value="Unassembled WGS sequence"/>
</dbReference>
<gene>
    <name evidence="2" type="ORF">FLA105534_01518</name>
</gene>
<evidence type="ECO:0000313" key="2">
    <source>
        <dbReference type="EMBL" id="CAA9197206.1"/>
    </source>
</evidence>
<protein>
    <recommendedName>
        <fullName evidence="4">Phage abortive infection protein</fullName>
    </recommendedName>
</protein>
<evidence type="ECO:0000256" key="1">
    <source>
        <dbReference type="SAM" id="Phobius"/>
    </source>
</evidence>
<keyword evidence="1" id="KW-1133">Transmembrane helix</keyword>
<accession>A0A6J4GFY0</accession>
<dbReference type="AlphaFoldDB" id="A0A6J4GFY0"/>
<keyword evidence="1" id="KW-0812">Transmembrane</keyword>
<feature type="transmembrane region" description="Helical" evidence="1">
    <location>
        <begin position="52"/>
        <end position="72"/>
    </location>
</feature>
<keyword evidence="1" id="KW-0472">Membrane</keyword>
<evidence type="ECO:0000313" key="3">
    <source>
        <dbReference type="Proteomes" id="UP000479938"/>
    </source>
</evidence>
<dbReference type="EMBL" id="CADCSU010000068">
    <property type="protein sequence ID" value="CAA9197206.1"/>
    <property type="molecule type" value="Genomic_DNA"/>
</dbReference>
<name>A0A6J4GFY0_9FLAO</name>
<dbReference type="RefSeq" id="WP_173970194.1">
    <property type="nucleotide sequence ID" value="NZ_CADCSU010000068.1"/>
</dbReference>
<organism evidence="2 3">
    <name type="scientific">Flavobacterium bizetiae</name>
    <dbReference type="NCBI Taxonomy" id="2704140"/>
    <lineage>
        <taxon>Bacteria</taxon>
        <taxon>Pseudomonadati</taxon>
        <taxon>Bacteroidota</taxon>
        <taxon>Flavobacteriia</taxon>
        <taxon>Flavobacteriales</taxon>
        <taxon>Flavobacteriaceae</taxon>
        <taxon>Flavobacterium</taxon>
    </lineage>
</organism>